<dbReference type="GO" id="GO:0031210">
    <property type="term" value="F:phosphatidylcholine binding"/>
    <property type="evidence" value="ECO:0007669"/>
    <property type="project" value="EnsemblFungi"/>
</dbReference>
<dbReference type="SMART" id="SM00737">
    <property type="entry name" value="ML"/>
    <property type="match status" value="1"/>
</dbReference>
<sequence length="185" mass="20113">MQVKSLISSVALWGCAFTVANPIIGWGIGDVDKKAPMPPGFGETKPIPGDSPLKMCDIAEGQLLEITKLDLVPNPPKRGSKLVIKASGEIFETIEEGAYVDVEVRLGYIKLLTQTYDLCEILEDNDVDGLTCPIKKGKYDNLSKDVDIPQEVPPGKYLVTARAYTNDDDLITCITGEVYFPPPGI</sequence>
<dbReference type="OMA" id="HQTYDLC"/>
<dbReference type="VEuPathDB" id="FungiDB:GVI51_K01199"/>
<dbReference type="GO" id="GO:0000328">
    <property type="term" value="C:fungal-type vacuole lumen"/>
    <property type="evidence" value="ECO:0007669"/>
    <property type="project" value="EnsemblFungi"/>
</dbReference>
<evidence type="ECO:0000256" key="3">
    <source>
        <dbReference type="ARBA" id="ARBA00011245"/>
    </source>
</evidence>
<name>A0A0W0C9V0_CANGB</name>
<protein>
    <recommendedName>
        <fullName evidence="4">Phosphatidylglycerol/phosphatidylinositol transfer protein</fullName>
    </recommendedName>
</protein>
<comment type="caution">
    <text evidence="9">The sequence shown here is derived from an EMBL/GenBank/DDBJ whole genome shotgun (WGS) entry which is preliminary data.</text>
</comment>
<dbReference type="InterPro" id="IPR036846">
    <property type="entry name" value="GM2-AP_sf"/>
</dbReference>
<dbReference type="SUPFAM" id="SSF81296">
    <property type="entry name" value="E set domains"/>
    <property type="match status" value="1"/>
</dbReference>
<comment type="function">
    <text evidence="1">Catalyzes the intermembrane transfer of phosphatidylglycerol and phosphatidylinositol.</text>
</comment>
<dbReference type="PANTHER" id="PTHR11306">
    <property type="entry name" value="NIEMANN PICK TYPE C2 PROTEIN NPC2-RELATED"/>
    <property type="match status" value="1"/>
</dbReference>
<dbReference type="OrthoDB" id="6409159at2759"/>
<evidence type="ECO:0000256" key="7">
    <source>
        <dbReference type="ARBA" id="ARBA00023055"/>
    </source>
</evidence>
<proteinExistence type="inferred from homology"/>
<dbReference type="InterPro" id="IPR033917">
    <property type="entry name" value="ML_PG-PI_TP"/>
</dbReference>
<comment type="similarity">
    <text evidence="2">Belongs to the NPC2 family.</text>
</comment>
<dbReference type="InterPro" id="IPR014756">
    <property type="entry name" value="Ig_E-set"/>
</dbReference>
<dbReference type="GO" id="GO:0035091">
    <property type="term" value="F:phosphatidylinositol binding"/>
    <property type="evidence" value="ECO:0007669"/>
    <property type="project" value="EnsemblFungi"/>
</dbReference>
<dbReference type="VEuPathDB" id="FungiDB:B1J91_K01353g"/>
<dbReference type="InterPro" id="IPR039670">
    <property type="entry name" value="NPC2-like"/>
</dbReference>
<evidence type="ECO:0000313" key="9">
    <source>
        <dbReference type="EMBL" id="KTA96582.1"/>
    </source>
</evidence>
<dbReference type="Pfam" id="PF02221">
    <property type="entry name" value="E1_DerP2_DerF2"/>
    <property type="match status" value="1"/>
</dbReference>
<dbReference type="GO" id="GO:0032934">
    <property type="term" value="F:sterol binding"/>
    <property type="evidence" value="ECO:0007669"/>
    <property type="project" value="EnsemblFungi"/>
</dbReference>
<evidence type="ECO:0000256" key="2">
    <source>
        <dbReference type="ARBA" id="ARBA00006370"/>
    </source>
</evidence>
<reference evidence="9 10" key="1">
    <citation type="submission" date="2015-10" db="EMBL/GenBank/DDBJ databases">
        <title>Draft genomes sequences of Candida glabrata isolates 1A, 1B, 2A, 2B, 3A and 3B.</title>
        <authorList>
            <person name="Haavelsrud O.E."/>
            <person name="Gaustad P."/>
        </authorList>
    </citation>
    <scope>NUCLEOTIDE SEQUENCE [LARGE SCALE GENOMIC DNA]</scope>
    <source>
        <strain evidence="9">910700640</strain>
    </source>
</reference>
<dbReference type="CDD" id="cd00917">
    <property type="entry name" value="PG-PI_TP"/>
    <property type="match status" value="1"/>
</dbReference>
<dbReference type="GO" id="GO:0001786">
    <property type="term" value="F:phosphatidylserine binding"/>
    <property type="evidence" value="ECO:0007669"/>
    <property type="project" value="EnsemblFungi"/>
</dbReference>
<keyword evidence="5" id="KW-0813">Transport</keyword>
<organism evidence="9 10">
    <name type="scientific">Candida glabrata</name>
    <name type="common">Yeast</name>
    <name type="synonym">Torulopsis glabrata</name>
    <dbReference type="NCBI Taxonomy" id="5478"/>
    <lineage>
        <taxon>Eukaryota</taxon>
        <taxon>Fungi</taxon>
        <taxon>Dikarya</taxon>
        <taxon>Ascomycota</taxon>
        <taxon>Saccharomycotina</taxon>
        <taxon>Saccharomycetes</taxon>
        <taxon>Saccharomycetales</taxon>
        <taxon>Saccharomycetaceae</taxon>
        <taxon>Nakaseomyces</taxon>
    </lineage>
</organism>
<dbReference type="Proteomes" id="UP000054886">
    <property type="component" value="Unassembled WGS sequence"/>
</dbReference>
<evidence type="ECO:0000256" key="1">
    <source>
        <dbReference type="ARBA" id="ARBA00002053"/>
    </source>
</evidence>
<dbReference type="InterPro" id="IPR003172">
    <property type="entry name" value="ML_dom"/>
</dbReference>
<evidence type="ECO:0000313" key="10">
    <source>
        <dbReference type="Proteomes" id="UP000054886"/>
    </source>
</evidence>
<dbReference type="AlphaFoldDB" id="A0A0W0C9V0"/>
<feature type="domain" description="MD-2-related lipid-recognition" evidence="8">
    <location>
        <begin position="53"/>
        <end position="178"/>
    </location>
</feature>
<dbReference type="VEuPathDB" id="FungiDB:CAGL0K01353g"/>
<evidence type="ECO:0000256" key="4">
    <source>
        <dbReference type="ARBA" id="ARBA00016056"/>
    </source>
</evidence>
<dbReference type="PANTHER" id="PTHR11306:SF0">
    <property type="entry name" value="PHOSPHATIDYLGLYCEROL_PHOSPHATIDYLINOSITOL TRANSFER PROTEIN"/>
    <property type="match status" value="1"/>
</dbReference>
<dbReference type="SMR" id="A0A0W0C9V0"/>
<dbReference type="EMBL" id="LLZZ01000172">
    <property type="protein sequence ID" value="KTA96582.1"/>
    <property type="molecule type" value="Genomic_DNA"/>
</dbReference>
<evidence type="ECO:0000256" key="6">
    <source>
        <dbReference type="ARBA" id="ARBA00022729"/>
    </source>
</evidence>
<evidence type="ECO:0000259" key="8">
    <source>
        <dbReference type="SMART" id="SM00737"/>
    </source>
</evidence>
<comment type="subunit">
    <text evidence="3">Monomer.</text>
</comment>
<accession>A0A0W0C9V0</accession>
<keyword evidence="7" id="KW-0445">Lipid transport</keyword>
<dbReference type="PhylomeDB" id="A0A0W0C9V0"/>
<evidence type="ECO:0000256" key="5">
    <source>
        <dbReference type="ARBA" id="ARBA00022448"/>
    </source>
</evidence>
<dbReference type="VEuPathDB" id="FungiDB:GWK60_K01199"/>
<keyword evidence="6" id="KW-0732">Signal</keyword>
<dbReference type="GO" id="GO:0032366">
    <property type="term" value="P:intracellular sterol transport"/>
    <property type="evidence" value="ECO:0007669"/>
    <property type="project" value="EnsemblFungi"/>
</dbReference>
<dbReference type="Gene3D" id="2.70.220.10">
    <property type="entry name" value="Ganglioside GM2 activator"/>
    <property type="match status" value="1"/>
</dbReference>
<gene>
    <name evidence="9" type="ORF">AO440_003308</name>
</gene>